<comment type="cofactor">
    <cofactor evidence="8">
        <name>Mn(2+)</name>
        <dbReference type="ChEBI" id="CHEBI:29035"/>
    </cofactor>
    <cofactor evidence="8">
        <name>Fe(2+)</name>
        <dbReference type="ChEBI" id="CHEBI:29033"/>
    </cofactor>
    <text evidence="8">Binds 1 Mn(2+) or Fe(2+) ion per subunit.</text>
</comment>
<evidence type="ECO:0000256" key="6">
    <source>
        <dbReference type="ARBA" id="ARBA00023163"/>
    </source>
</evidence>
<feature type="binding site" evidence="7">
    <location>
        <position position="123"/>
    </location>
    <ligand>
        <name>Zn(2+)</name>
        <dbReference type="ChEBI" id="CHEBI:29105"/>
    </ligand>
</feature>
<accession>I4CBG8</accession>
<dbReference type="PANTHER" id="PTHR33202:SF7">
    <property type="entry name" value="FERRIC UPTAKE REGULATION PROTEIN"/>
    <property type="match status" value="1"/>
</dbReference>
<keyword evidence="3 7" id="KW-0862">Zinc</keyword>
<evidence type="ECO:0000256" key="7">
    <source>
        <dbReference type="PIRSR" id="PIRSR602481-1"/>
    </source>
</evidence>
<dbReference type="AlphaFoldDB" id="I4CBG8"/>
<dbReference type="SUPFAM" id="SSF46785">
    <property type="entry name" value="Winged helix' DNA-binding domain"/>
    <property type="match status" value="1"/>
</dbReference>
<dbReference type="GO" id="GO:0003700">
    <property type="term" value="F:DNA-binding transcription factor activity"/>
    <property type="evidence" value="ECO:0007669"/>
    <property type="project" value="InterPro"/>
</dbReference>
<protein>
    <submittedName>
        <fullName evidence="9">Fe2+/Zn2+ uptake regulation protein</fullName>
    </submittedName>
</protein>
<name>I4CBG8_DESTA</name>
<dbReference type="Gene3D" id="1.10.10.10">
    <property type="entry name" value="Winged helix-like DNA-binding domain superfamily/Winged helix DNA-binding domain"/>
    <property type="match status" value="1"/>
</dbReference>
<evidence type="ECO:0000256" key="1">
    <source>
        <dbReference type="ARBA" id="ARBA00007957"/>
    </source>
</evidence>
<comment type="cofactor">
    <cofactor evidence="7">
        <name>Zn(2+)</name>
        <dbReference type="ChEBI" id="CHEBI:29105"/>
    </cofactor>
    <text evidence="7">Binds 1 zinc ion per subunit.</text>
</comment>
<dbReference type="Proteomes" id="UP000006055">
    <property type="component" value="Chromosome"/>
</dbReference>
<feature type="binding site" evidence="7">
    <location>
        <position position="83"/>
    </location>
    <ligand>
        <name>Zn(2+)</name>
        <dbReference type="ChEBI" id="CHEBI:29105"/>
    </ligand>
</feature>
<sequence>MTSVLRMTEQRRIILEELRKLRTHPTANEVYEIVRRRLPRISLGTVYRNLEILSETGMILKLEMAGTQKRFDGKTENHYHVRCLGCGRVDDVAIEPISLIDSALDGVSDYRIVWHRLEFMGFCPKCQFNMNGVLKNNSKDYLGNNH</sequence>
<dbReference type="CDD" id="cd07153">
    <property type="entry name" value="Fur_like"/>
    <property type="match status" value="1"/>
</dbReference>
<dbReference type="STRING" id="706587.Desti_4275"/>
<dbReference type="InterPro" id="IPR036390">
    <property type="entry name" value="WH_DNA-bd_sf"/>
</dbReference>
<comment type="similarity">
    <text evidence="1">Belongs to the Fur family.</text>
</comment>
<dbReference type="PANTHER" id="PTHR33202">
    <property type="entry name" value="ZINC UPTAKE REGULATION PROTEIN"/>
    <property type="match status" value="1"/>
</dbReference>
<evidence type="ECO:0000313" key="9">
    <source>
        <dbReference type="EMBL" id="AFM26909.1"/>
    </source>
</evidence>
<dbReference type="eggNOG" id="COG0735">
    <property type="taxonomic scope" value="Bacteria"/>
</dbReference>
<dbReference type="Pfam" id="PF01475">
    <property type="entry name" value="FUR"/>
    <property type="match status" value="1"/>
</dbReference>
<dbReference type="PATRIC" id="fig|706587.4.peg.4850"/>
<dbReference type="GO" id="GO:0000976">
    <property type="term" value="F:transcription cis-regulatory region binding"/>
    <property type="evidence" value="ECO:0007669"/>
    <property type="project" value="TreeGrafter"/>
</dbReference>
<dbReference type="Gene3D" id="3.30.1490.190">
    <property type="match status" value="1"/>
</dbReference>
<proteinExistence type="inferred from homology"/>
<dbReference type="GO" id="GO:0045892">
    <property type="term" value="P:negative regulation of DNA-templated transcription"/>
    <property type="evidence" value="ECO:0007669"/>
    <property type="project" value="TreeGrafter"/>
</dbReference>
<keyword evidence="10" id="KW-1185">Reference proteome</keyword>
<keyword evidence="4" id="KW-0805">Transcription regulation</keyword>
<keyword evidence="7" id="KW-0479">Metal-binding</keyword>
<organism evidence="9 10">
    <name type="scientific">Desulfomonile tiedjei (strain ATCC 49306 / DSM 6799 / DCB-1)</name>
    <dbReference type="NCBI Taxonomy" id="706587"/>
    <lineage>
        <taxon>Bacteria</taxon>
        <taxon>Pseudomonadati</taxon>
        <taxon>Thermodesulfobacteriota</taxon>
        <taxon>Desulfomonilia</taxon>
        <taxon>Desulfomonilales</taxon>
        <taxon>Desulfomonilaceae</taxon>
        <taxon>Desulfomonile</taxon>
    </lineage>
</organism>
<keyword evidence="5" id="KW-0238">DNA-binding</keyword>
<evidence type="ECO:0000313" key="10">
    <source>
        <dbReference type="Proteomes" id="UP000006055"/>
    </source>
</evidence>
<evidence type="ECO:0000256" key="2">
    <source>
        <dbReference type="ARBA" id="ARBA00022491"/>
    </source>
</evidence>
<reference evidence="10" key="1">
    <citation type="submission" date="2012-06" db="EMBL/GenBank/DDBJ databases">
        <title>Complete sequence of chromosome of Desulfomonile tiedjei DSM 6799.</title>
        <authorList>
            <person name="Lucas S."/>
            <person name="Copeland A."/>
            <person name="Lapidus A."/>
            <person name="Glavina del Rio T."/>
            <person name="Dalin E."/>
            <person name="Tice H."/>
            <person name="Bruce D."/>
            <person name="Goodwin L."/>
            <person name="Pitluck S."/>
            <person name="Peters L."/>
            <person name="Ovchinnikova G."/>
            <person name="Zeytun A."/>
            <person name="Lu M."/>
            <person name="Kyrpides N."/>
            <person name="Mavromatis K."/>
            <person name="Ivanova N."/>
            <person name="Brettin T."/>
            <person name="Detter J.C."/>
            <person name="Han C."/>
            <person name="Larimer F."/>
            <person name="Land M."/>
            <person name="Hauser L."/>
            <person name="Markowitz V."/>
            <person name="Cheng J.-F."/>
            <person name="Hugenholtz P."/>
            <person name="Woyke T."/>
            <person name="Wu D."/>
            <person name="Spring S."/>
            <person name="Schroeder M."/>
            <person name="Brambilla E."/>
            <person name="Klenk H.-P."/>
            <person name="Eisen J.A."/>
        </authorList>
    </citation>
    <scope>NUCLEOTIDE SEQUENCE [LARGE SCALE GENOMIC DNA]</scope>
    <source>
        <strain evidence="10">ATCC 49306 / DSM 6799 / DCB-1</strain>
    </source>
</reference>
<feature type="binding site" evidence="7">
    <location>
        <position position="86"/>
    </location>
    <ligand>
        <name>Zn(2+)</name>
        <dbReference type="ChEBI" id="CHEBI:29105"/>
    </ligand>
</feature>
<dbReference type="InterPro" id="IPR036388">
    <property type="entry name" value="WH-like_DNA-bd_sf"/>
</dbReference>
<dbReference type="KEGG" id="dti:Desti_4275"/>
<dbReference type="EMBL" id="CP003360">
    <property type="protein sequence ID" value="AFM26909.1"/>
    <property type="molecule type" value="Genomic_DNA"/>
</dbReference>
<feature type="binding site" evidence="7">
    <location>
        <position position="126"/>
    </location>
    <ligand>
        <name>Zn(2+)</name>
        <dbReference type="ChEBI" id="CHEBI:29105"/>
    </ligand>
</feature>
<dbReference type="GO" id="GO:1900376">
    <property type="term" value="P:regulation of secondary metabolite biosynthetic process"/>
    <property type="evidence" value="ECO:0007669"/>
    <property type="project" value="TreeGrafter"/>
</dbReference>
<keyword evidence="8" id="KW-0408">Iron</keyword>
<keyword evidence="6" id="KW-0804">Transcription</keyword>
<evidence type="ECO:0000256" key="3">
    <source>
        <dbReference type="ARBA" id="ARBA00022833"/>
    </source>
</evidence>
<evidence type="ECO:0000256" key="8">
    <source>
        <dbReference type="PIRSR" id="PIRSR602481-2"/>
    </source>
</evidence>
<dbReference type="InterPro" id="IPR002481">
    <property type="entry name" value="FUR"/>
</dbReference>
<keyword evidence="2" id="KW-0678">Repressor</keyword>
<evidence type="ECO:0000256" key="5">
    <source>
        <dbReference type="ARBA" id="ARBA00023125"/>
    </source>
</evidence>
<dbReference type="HOGENOM" id="CLU_096072_4_2_7"/>
<dbReference type="InterPro" id="IPR043135">
    <property type="entry name" value="Fur_C"/>
</dbReference>
<feature type="binding site" evidence="8">
    <location>
        <position position="115"/>
    </location>
    <ligand>
        <name>Fe cation</name>
        <dbReference type="ChEBI" id="CHEBI:24875"/>
    </ligand>
</feature>
<dbReference type="GO" id="GO:0008270">
    <property type="term" value="F:zinc ion binding"/>
    <property type="evidence" value="ECO:0007669"/>
    <property type="project" value="TreeGrafter"/>
</dbReference>
<gene>
    <name evidence="9" type="ordered locus">Desti_4275</name>
</gene>
<evidence type="ECO:0000256" key="4">
    <source>
        <dbReference type="ARBA" id="ARBA00023015"/>
    </source>
</evidence>